<dbReference type="GO" id="GO:0005634">
    <property type="term" value="C:nucleus"/>
    <property type="evidence" value="ECO:0007669"/>
    <property type="project" value="TreeGrafter"/>
</dbReference>
<comment type="caution">
    <text evidence="7">The sequence shown here is derived from an EMBL/GenBank/DDBJ whole genome shotgun (WGS) entry which is preliminary data.</text>
</comment>
<keyword evidence="2" id="KW-0963">Cytoplasm</keyword>
<keyword evidence="4" id="KW-0863">Zinc-finger</keyword>
<dbReference type="InterPro" id="IPR006456">
    <property type="entry name" value="ZF_HD_homeobox_Cys/His_dimer"/>
</dbReference>
<keyword evidence="3" id="KW-0479">Metal-binding</keyword>
<organism evidence="7 8">
    <name type="scientific">Cynara cardunculus var. scolymus</name>
    <name type="common">Globe artichoke</name>
    <name type="synonym">Cynara scolymus</name>
    <dbReference type="NCBI Taxonomy" id="59895"/>
    <lineage>
        <taxon>Eukaryota</taxon>
        <taxon>Viridiplantae</taxon>
        <taxon>Streptophyta</taxon>
        <taxon>Embryophyta</taxon>
        <taxon>Tracheophyta</taxon>
        <taxon>Spermatophyta</taxon>
        <taxon>Magnoliopsida</taxon>
        <taxon>eudicotyledons</taxon>
        <taxon>Gunneridae</taxon>
        <taxon>Pentapetalae</taxon>
        <taxon>asterids</taxon>
        <taxon>campanulids</taxon>
        <taxon>Asterales</taxon>
        <taxon>Asteraceae</taxon>
        <taxon>Carduoideae</taxon>
        <taxon>Cardueae</taxon>
        <taxon>Carduinae</taxon>
        <taxon>Cynara</taxon>
    </lineage>
</organism>
<feature type="domain" description="ZF-HD dimerization-type" evidence="6">
    <location>
        <begin position="92"/>
        <end position="141"/>
    </location>
</feature>
<evidence type="ECO:0000313" key="8">
    <source>
        <dbReference type="Proteomes" id="UP000243975"/>
    </source>
</evidence>
<dbReference type="GO" id="GO:0000976">
    <property type="term" value="F:transcription cis-regulatory region binding"/>
    <property type="evidence" value="ECO:0007669"/>
    <property type="project" value="TreeGrafter"/>
</dbReference>
<dbReference type="GO" id="GO:0050793">
    <property type="term" value="P:regulation of developmental process"/>
    <property type="evidence" value="ECO:0007669"/>
    <property type="project" value="TreeGrafter"/>
</dbReference>
<dbReference type="Gramene" id="KVI09119">
    <property type="protein sequence ID" value="KVI09119"/>
    <property type="gene ID" value="Ccrd_012508"/>
</dbReference>
<dbReference type="PANTHER" id="PTHR31948">
    <property type="entry name" value="ZINC-FINGER HOMEODOMAIN PROTEIN 2"/>
    <property type="match status" value="1"/>
</dbReference>
<name>A0A103YHC2_CYNCS</name>
<keyword evidence="8" id="KW-1185">Reference proteome</keyword>
<dbReference type="GO" id="GO:0008270">
    <property type="term" value="F:zinc ion binding"/>
    <property type="evidence" value="ECO:0007669"/>
    <property type="project" value="UniProtKB-KW"/>
</dbReference>
<protein>
    <submittedName>
        <fullName evidence="7">ZF-HD homeobox protein, Cys/His-rich dimerization domain-containing protein</fullName>
    </submittedName>
</protein>
<keyword evidence="7" id="KW-0371">Homeobox</keyword>
<evidence type="ECO:0000259" key="6">
    <source>
        <dbReference type="PROSITE" id="PS51523"/>
    </source>
</evidence>
<dbReference type="NCBIfam" id="TIGR01566">
    <property type="entry name" value="ZF_HD_prot_N"/>
    <property type="match status" value="1"/>
</dbReference>
<feature type="domain" description="ZF-HD dimerization-type" evidence="6">
    <location>
        <begin position="30"/>
        <end position="82"/>
    </location>
</feature>
<dbReference type="PANTHER" id="PTHR31948:SF162">
    <property type="entry name" value="MINI ZINC FINGER PROTEIN 2"/>
    <property type="match status" value="1"/>
</dbReference>
<dbReference type="Pfam" id="PF04770">
    <property type="entry name" value="ZF-HD_dimer"/>
    <property type="match status" value="2"/>
</dbReference>
<dbReference type="GO" id="GO:0003700">
    <property type="term" value="F:DNA-binding transcription factor activity"/>
    <property type="evidence" value="ECO:0007669"/>
    <property type="project" value="TreeGrafter"/>
</dbReference>
<evidence type="ECO:0000256" key="4">
    <source>
        <dbReference type="ARBA" id="ARBA00022771"/>
    </source>
</evidence>
<dbReference type="GO" id="GO:0005737">
    <property type="term" value="C:cytoplasm"/>
    <property type="evidence" value="ECO:0007669"/>
    <property type="project" value="UniProtKB-SubCell"/>
</dbReference>
<keyword evidence="7" id="KW-0238">DNA-binding</keyword>
<gene>
    <name evidence="7" type="ORF">Ccrd_012508</name>
</gene>
<sequence length="147" mass="16436">MTGKKVAELKKEEPMRSANSSNNVRIRVWYGVCQKNQAAAVGGYALDGCLEFMASDAEGTEEPEILFRKNMSRMKVVILKNPPNNVRMRVRYRGCKKNHAVKLGKYALDGCGEFMASGEEGTRGAMICDACNCHRNFHKRVMVSENV</sequence>
<comment type="subcellular location">
    <subcellularLocation>
        <location evidence="1">Cytoplasm</location>
    </subcellularLocation>
</comment>
<evidence type="ECO:0000256" key="3">
    <source>
        <dbReference type="ARBA" id="ARBA00022723"/>
    </source>
</evidence>
<dbReference type="AlphaFoldDB" id="A0A103YHC2"/>
<evidence type="ECO:0000256" key="5">
    <source>
        <dbReference type="ARBA" id="ARBA00022833"/>
    </source>
</evidence>
<dbReference type="Proteomes" id="UP000243975">
    <property type="component" value="Unassembled WGS sequence"/>
</dbReference>
<keyword evidence="5" id="KW-0862">Zinc</keyword>
<evidence type="ECO:0000256" key="1">
    <source>
        <dbReference type="ARBA" id="ARBA00004496"/>
    </source>
</evidence>
<dbReference type="PROSITE" id="PS51523">
    <property type="entry name" value="ZF_HD_DIMER"/>
    <property type="match status" value="2"/>
</dbReference>
<dbReference type="EMBL" id="LEKV01001070">
    <property type="protein sequence ID" value="KVI09119.1"/>
    <property type="molecule type" value="Genomic_DNA"/>
</dbReference>
<evidence type="ECO:0000256" key="2">
    <source>
        <dbReference type="ARBA" id="ARBA00022490"/>
    </source>
</evidence>
<accession>A0A103YHC2</accession>
<reference evidence="7 8" key="1">
    <citation type="journal article" date="2016" name="Sci. Rep.">
        <title>The genome sequence of the outbreeding globe artichoke constructed de novo incorporating a phase-aware low-pass sequencing strategy of F1 progeny.</title>
        <authorList>
            <person name="Scaglione D."/>
            <person name="Reyes-Chin-Wo S."/>
            <person name="Acquadro A."/>
            <person name="Froenicke L."/>
            <person name="Portis E."/>
            <person name="Beitel C."/>
            <person name="Tirone M."/>
            <person name="Mauro R."/>
            <person name="Lo Monaco A."/>
            <person name="Mauromicale G."/>
            <person name="Faccioli P."/>
            <person name="Cattivelli L."/>
            <person name="Rieseberg L."/>
            <person name="Michelmore R."/>
            <person name="Lanteri S."/>
        </authorList>
    </citation>
    <scope>NUCLEOTIDE SEQUENCE [LARGE SCALE GENOMIC DNA]</scope>
    <source>
        <strain evidence="7">2C</strain>
    </source>
</reference>
<evidence type="ECO:0000313" key="7">
    <source>
        <dbReference type="EMBL" id="KVI09119.1"/>
    </source>
</evidence>
<proteinExistence type="predicted"/>
<dbReference type="STRING" id="59895.A0A103YHC2"/>